<dbReference type="Pfam" id="PF13302">
    <property type="entry name" value="Acetyltransf_3"/>
    <property type="match status" value="1"/>
</dbReference>
<dbReference type="OrthoDB" id="4543915at2"/>
<proteinExistence type="predicted"/>
<dbReference type="Proteomes" id="UP000182241">
    <property type="component" value="Unassembled WGS sequence"/>
</dbReference>
<dbReference type="Gene3D" id="3.40.630.30">
    <property type="match status" value="1"/>
</dbReference>
<keyword evidence="3" id="KW-1185">Reference proteome</keyword>
<organism evidence="2 3">
    <name type="scientific">Tsukamurella tyrosinosolvens</name>
    <dbReference type="NCBI Taxonomy" id="57704"/>
    <lineage>
        <taxon>Bacteria</taxon>
        <taxon>Bacillati</taxon>
        <taxon>Actinomycetota</taxon>
        <taxon>Actinomycetes</taxon>
        <taxon>Mycobacteriales</taxon>
        <taxon>Tsukamurellaceae</taxon>
        <taxon>Tsukamurella</taxon>
    </lineage>
</organism>
<sequence length="169" mass="17634">MTSTPTVRVVPATVTQLEALHRGPAEFERLIGAPIPDGWPEFPEAIEHTLAVLRNGVPAEWSMYLFFSEEGDLVGSGGYHGPPVGGTVEIGYEIAPEHRGRGLAVGAARALAARALAAGAERIVAHTLAAPSPSTGVLAALGFERAGEVVESEDGPLWAWLLVPARSPA</sequence>
<dbReference type="SUPFAM" id="SSF55729">
    <property type="entry name" value="Acyl-CoA N-acyltransferases (Nat)"/>
    <property type="match status" value="1"/>
</dbReference>
<dbReference type="PANTHER" id="PTHR43792:SF13">
    <property type="entry name" value="ACETYLTRANSFERASE"/>
    <property type="match status" value="1"/>
</dbReference>
<feature type="domain" description="N-acetyltransferase" evidence="1">
    <location>
        <begin position="7"/>
        <end position="164"/>
    </location>
</feature>
<keyword evidence="2" id="KW-0808">Transferase</keyword>
<gene>
    <name evidence="2" type="ORF">SAMN04489793_1020</name>
</gene>
<dbReference type="GO" id="GO:0016747">
    <property type="term" value="F:acyltransferase activity, transferring groups other than amino-acyl groups"/>
    <property type="evidence" value="ECO:0007669"/>
    <property type="project" value="InterPro"/>
</dbReference>
<dbReference type="InterPro" id="IPR051531">
    <property type="entry name" value="N-acetyltransferase"/>
</dbReference>
<reference evidence="3" key="1">
    <citation type="submission" date="2016-10" db="EMBL/GenBank/DDBJ databases">
        <authorList>
            <person name="Varghese N."/>
            <person name="Submissions S."/>
        </authorList>
    </citation>
    <scope>NUCLEOTIDE SEQUENCE [LARGE SCALE GENOMIC DNA]</scope>
    <source>
        <strain evidence="3">DSM 44234</strain>
    </source>
</reference>
<protein>
    <submittedName>
        <fullName evidence="2">Protein N-acetyltransferase, RimJ/RimL family</fullName>
    </submittedName>
</protein>
<dbReference type="InterPro" id="IPR016181">
    <property type="entry name" value="Acyl_CoA_acyltransferase"/>
</dbReference>
<dbReference type="STRING" id="57704.SAMN04489793_1020"/>
<evidence type="ECO:0000259" key="1">
    <source>
        <dbReference type="PROSITE" id="PS51186"/>
    </source>
</evidence>
<accession>A0A1H4MZW7</accession>
<dbReference type="PANTHER" id="PTHR43792">
    <property type="entry name" value="GNAT FAMILY, PUTATIVE (AFU_ORTHOLOGUE AFUA_3G00765)-RELATED-RELATED"/>
    <property type="match status" value="1"/>
</dbReference>
<dbReference type="RefSeq" id="WP_114515002.1">
    <property type="nucleotide sequence ID" value="NZ_FNSA01000003.1"/>
</dbReference>
<dbReference type="EMBL" id="FNSA01000003">
    <property type="protein sequence ID" value="SEB88559.1"/>
    <property type="molecule type" value="Genomic_DNA"/>
</dbReference>
<evidence type="ECO:0000313" key="3">
    <source>
        <dbReference type="Proteomes" id="UP000182241"/>
    </source>
</evidence>
<dbReference type="InterPro" id="IPR000182">
    <property type="entry name" value="GNAT_dom"/>
</dbReference>
<dbReference type="AlphaFoldDB" id="A0A1H4MZW7"/>
<dbReference type="PROSITE" id="PS51186">
    <property type="entry name" value="GNAT"/>
    <property type="match status" value="1"/>
</dbReference>
<evidence type="ECO:0000313" key="2">
    <source>
        <dbReference type="EMBL" id="SEB88559.1"/>
    </source>
</evidence>
<name>A0A1H4MZW7_TSUTY</name>